<dbReference type="EMBL" id="BA000012">
    <property type="protein sequence ID" value="BAB53444.1"/>
    <property type="molecule type" value="Genomic_DNA"/>
</dbReference>
<evidence type="ECO:0000259" key="1">
    <source>
        <dbReference type="Pfam" id="PF01493"/>
    </source>
</evidence>
<evidence type="ECO:0000313" key="3">
    <source>
        <dbReference type="Proteomes" id="UP000000552"/>
    </source>
</evidence>
<dbReference type="HOGENOM" id="CLU_078510_0_0_5"/>
<dbReference type="PANTHER" id="PTHR39673:SF5">
    <property type="entry name" value="TUNGSTEN-CONTAINING FORMYLMETHANOFURAN DEHYDROGENASE 2 SUBUNIT C"/>
    <property type="match status" value="1"/>
</dbReference>
<evidence type="ECO:0000313" key="2">
    <source>
        <dbReference type="EMBL" id="BAB53444.1"/>
    </source>
</evidence>
<gene>
    <name evidence="2" type="ordered locus">mll7310</name>
</gene>
<accession>Q986K9</accession>
<dbReference type="PIRSF" id="PIRSF006519">
    <property type="entry name" value="GOGAT_dom3"/>
    <property type="match status" value="1"/>
</dbReference>
<proteinExistence type="predicted"/>
<sequence>MRGSGNRNPQPSISGSIEFMPATKLSKAATHDQASRIFDLDVSSLRELNQALHNLTPGSNETAWEVLHPKGSHSVAVGVDQPVSIDVRGSVGYYCGGMNSGSTITVHGSAGPGVGENMMSGSIIVKGDASQYAGATGKGGLLVIEGNASSRCGISMKGIDIVVHGNIGHMSAFMAQSGNLVVLGDAGDALGDSIYEARLFVRGNVDSLGADCIAKEMRAEHLELLQGLLDRAGVTGVKPSEFKRYGSARTLYNFNIDNADAY</sequence>
<dbReference type="GO" id="GO:0016491">
    <property type="term" value="F:oxidoreductase activity"/>
    <property type="evidence" value="ECO:0007669"/>
    <property type="project" value="InterPro"/>
</dbReference>
<protein>
    <submittedName>
        <fullName evidence="2">Formyl-methanofuran dehydrogenase subunit C</fullName>
    </submittedName>
</protein>
<dbReference type="InterPro" id="IPR012061">
    <property type="entry name" value="Glu_synth_lsu_3"/>
</dbReference>
<dbReference type="Gene3D" id="2.160.20.60">
    <property type="entry name" value="Glutamate synthase, alpha subunit, C-terminal domain"/>
    <property type="match status" value="1"/>
</dbReference>
<dbReference type="PANTHER" id="PTHR39673">
    <property type="entry name" value="TUNGSTEN FORMYLMETHANOFURAN DEHYDROGENASE, SUBUNIT C (FWDC)"/>
    <property type="match status" value="1"/>
</dbReference>
<dbReference type="CDD" id="cd00504">
    <property type="entry name" value="GXGXG"/>
    <property type="match status" value="1"/>
</dbReference>
<dbReference type="KEGG" id="mlo:mll7310"/>
<name>Q986K9_RHILO</name>
<dbReference type="Proteomes" id="UP000000552">
    <property type="component" value="Chromosome"/>
</dbReference>
<organism evidence="2 3">
    <name type="scientific">Mesorhizobium japonicum (strain LMG 29417 / CECT 9101 / MAFF 303099)</name>
    <name type="common">Mesorhizobium loti (strain MAFF 303099)</name>
    <dbReference type="NCBI Taxonomy" id="266835"/>
    <lineage>
        <taxon>Bacteria</taxon>
        <taxon>Pseudomonadati</taxon>
        <taxon>Pseudomonadota</taxon>
        <taxon>Alphaproteobacteria</taxon>
        <taxon>Hyphomicrobiales</taxon>
        <taxon>Phyllobacteriaceae</taxon>
        <taxon>Mesorhizobium</taxon>
    </lineage>
</organism>
<reference evidence="2 3" key="1">
    <citation type="journal article" date="2000" name="DNA Res.">
        <title>Complete genome structure of the nitrogen-fixing symbiotic bacterium Mesorhizobium loti.</title>
        <authorList>
            <person name="Kaneko T."/>
            <person name="Nakamura Y."/>
            <person name="Sato S."/>
            <person name="Asamizu E."/>
            <person name="Kato T."/>
            <person name="Sasamoto S."/>
            <person name="Watanabe A."/>
            <person name="Idesawa K."/>
            <person name="Ishikawa A."/>
            <person name="Kawashima K."/>
            <person name="Kimura T."/>
            <person name="Kishida Y."/>
            <person name="Kiyokawa C."/>
            <person name="Kohara M."/>
            <person name="Matsumoto M."/>
            <person name="Matsuno A."/>
            <person name="Mochizuki Y."/>
            <person name="Nakayama S."/>
            <person name="Nakazaki N."/>
            <person name="Shimpo S."/>
            <person name="Sugimoto M."/>
            <person name="Takeuchi C."/>
            <person name="Yamada M."/>
            <person name="Tabata S."/>
        </authorList>
    </citation>
    <scope>NUCLEOTIDE SEQUENCE [LARGE SCALE GENOMIC DNA]</scope>
    <source>
        <strain evidence="3">LMG 29417 / CECT 9101 / MAFF 303099</strain>
    </source>
</reference>
<feature type="domain" description="Glutamate synthase alpha subunit C-terminal" evidence="1">
    <location>
        <begin position="81"/>
        <end position="213"/>
    </location>
</feature>
<dbReference type="Pfam" id="PF01493">
    <property type="entry name" value="GXGXG"/>
    <property type="match status" value="1"/>
</dbReference>
<dbReference type="InterPro" id="IPR036485">
    <property type="entry name" value="Glu_synth_asu_C_sf"/>
</dbReference>
<dbReference type="SUPFAM" id="SSF69336">
    <property type="entry name" value="Alpha subunit of glutamate synthase, C-terminal domain"/>
    <property type="match status" value="1"/>
</dbReference>
<dbReference type="AlphaFoldDB" id="Q986K9"/>
<dbReference type="InterPro" id="IPR002489">
    <property type="entry name" value="Glu_synth_asu_C"/>
</dbReference>
<dbReference type="eggNOG" id="COG2218">
    <property type="taxonomic scope" value="Bacteria"/>
</dbReference>